<evidence type="ECO:0000256" key="1">
    <source>
        <dbReference type="ARBA" id="ARBA00004275"/>
    </source>
</evidence>
<dbReference type="InterPro" id="IPR029045">
    <property type="entry name" value="ClpP/crotonase-like_dom_sf"/>
</dbReference>
<accession>A0ABW0FUW9</accession>
<evidence type="ECO:0000256" key="3">
    <source>
        <dbReference type="ARBA" id="ARBA00023140"/>
    </source>
</evidence>
<sequence length="261" mass="27029">MNAAVQLDVQDGVALMTLSRPETGNAVSQDVADGLLAAALVCESDDKVRSVLLTAQGTAFCVGGDVRAFAEAGDGMPTLVRSLTASLHMAVVRLARMDKPLVTAVNGAAAGAGLGLAVLGDIALAARSAKFTSAYGALGLTPDAGATWLLPRLVGLRQAQRLLLLNERIDAVEAERIGLITQVFEDDALAAEALERASRLAKAPRRAFGRTRGLLYAAMANGLETQLELEAQSIAEAAGSREGREGVAAFVSRRSADFGSI</sequence>
<dbReference type="Gene3D" id="3.90.226.10">
    <property type="entry name" value="2-enoyl-CoA Hydratase, Chain A, domain 1"/>
    <property type="match status" value="1"/>
</dbReference>
<dbReference type="InterPro" id="IPR051053">
    <property type="entry name" value="ECH/Chromodomain_protein"/>
</dbReference>
<evidence type="ECO:0000313" key="5">
    <source>
        <dbReference type="EMBL" id="MFC5345304.1"/>
    </source>
</evidence>
<dbReference type="Gene3D" id="1.10.12.10">
    <property type="entry name" value="Lyase 2-enoyl-coa Hydratase, Chain A, domain 2"/>
    <property type="match status" value="1"/>
</dbReference>
<evidence type="ECO:0000256" key="4">
    <source>
        <dbReference type="ARBA" id="ARBA00023235"/>
    </source>
</evidence>
<dbReference type="InterPro" id="IPR014748">
    <property type="entry name" value="Enoyl-CoA_hydra_C"/>
</dbReference>
<keyword evidence="3" id="KW-0576">Peroxisome</keyword>
<protein>
    <submittedName>
        <fullName evidence="5">Enoyl-CoA hydratase/isomerase family protein</fullName>
    </submittedName>
</protein>
<dbReference type="SUPFAM" id="SSF52096">
    <property type="entry name" value="ClpP/crotonase"/>
    <property type="match status" value="1"/>
</dbReference>
<dbReference type="RefSeq" id="WP_374036580.1">
    <property type="nucleotide sequence ID" value="NZ_CP169082.1"/>
</dbReference>
<keyword evidence="6" id="KW-1185">Reference proteome</keyword>
<dbReference type="EMBL" id="JBHSLF010000045">
    <property type="protein sequence ID" value="MFC5345304.1"/>
    <property type="molecule type" value="Genomic_DNA"/>
</dbReference>
<evidence type="ECO:0000313" key="6">
    <source>
        <dbReference type="Proteomes" id="UP001596152"/>
    </source>
</evidence>
<reference evidence="6" key="1">
    <citation type="journal article" date="2019" name="Int. J. Syst. Evol. Microbiol.">
        <title>The Global Catalogue of Microorganisms (GCM) 10K type strain sequencing project: providing services to taxonomists for standard genome sequencing and annotation.</title>
        <authorList>
            <consortium name="The Broad Institute Genomics Platform"/>
            <consortium name="The Broad Institute Genome Sequencing Center for Infectious Disease"/>
            <person name="Wu L."/>
            <person name="Ma J."/>
        </authorList>
    </citation>
    <scope>NUCLEOTIDE SEQUENCE [LARGE SCALE GENOMIC DNA]</scope>
    <source>
        <strain evidence="6">JCM 12125</strain>
    </source>
</reference>
<proteinExistence type="inferred from homology"/>
<dbReference type="PANTHER" id="PTHR43684">
    <property type="match status" value="1"/>
</dbReference>
<dbReference type="InterPro" id="IPR001753">
    <property type="entry name" value="Enoyl-CoA_hydra/iso"/>
</dbReference>
<comment type="caution">
    <text evidence="5">The sequence shown here is derived from an EMBL/GenBank/DDBJ whole genome shotgun (WGS) entry which is preliminary data.</text>
</comment>
<keyword evidence="4" id="KW-0413">Isomerase</keyword>
<gene>
    <name evidence="5" type="ORF">ACFPIE_15405</name>
</gene>
<dbReference type="Proteomes" id="UP001596152">
    <property type="component" value="Unassembled WGS sequence"/>
</dbReference>
<comment type="subcellular location">
    <subcellularLocation>
        <location evidence="1">Peroxisome</location>
    </subcellularLocation>
</comment>
<dbReference type="PANTHER" id="PTHR43684:SF1">
    <property type="entry name" value="ENOYL-COA DELTA ISOMERASE 2"/>
    <property type="match status" value="1"/>
</dbReference>
<dbReference type="CDD" id="cd06558">
    <property type="entry name" value="crotonase-like"/>
    <property type="match status" value="1"/>
</dbReference>
<dbReference type="Pfam" id="PF00378">
    <property type="entry name" value="ECH_1"/>
    <property type="match status" value="1"/>
</dbReference>
<name>A0ABW0FUW9_9CAUL</name>
<evidence type="ECO:0000256" key="2">
    <source>
        <dbReference type="ARBA" id="ARBA00005254"/>
    </source>
</evidence>
<organism evidence="5 6">
    <name type="scientific">Brevundimonas staleyi</name>
    <dbReference type="NCBI Taxonomy" id="74326"/>
    <lineage>
        <taxon>Bacteria</taxon>
        <taxon>Pseudomonadati</taxon>
        <taxon>Pseudomonadota</taxon>
        <taxon>Alphaproteobacteria</taxon>
        <taxon>Caulobacterales</taxon>
        <taxon>Caulobacteraceae</taxon>
        <taxon>Brevundimonas</taxon>
    </lineage>
</organism>
<comment type="similarity">
    <text evidence="2">Belongs to the enoyl-CoA hydratase/isomerase family.</text>
</comment>